<reference evidence="2 3" key="1">
    <citation type="journal article" date="2017" name="G3 (Bethesda)">
        <title>The Physical Genome Mapping of Anopheles albimanus Corrected Scaffold Misassemblies and Identified Interarm Rearrangements in Genus Anopheles.</title>
        <authorList>
            <person name="Artemov G.N."/>
            <person name="Peery A.N."/>
            <person name="Jiang X."/>
            <person name="Tu Z."/>
            <person name="Stegniy V.N."/>
            <person name="Sharakhova M.V."/>
            <person name="Sharakhov I.V."/>
        </authorList>
    </citation>
    <scope>NUCLEOTIDE SEQUENCE [LARGE SCALE GENOMIC DNA]</scope>
    <source>
        <strain evidence="2 3">ALBI9_A</strain>
    </source>
</reference>
<proteinExistence type="predicted"/>
<protein>
    <submittedName>
        <fullName evidence="2">Uncharacterized protein</fullName>
    </submittedName>
</protein>
<feature type="compositionally biased region" description="Polar residues" evidence="1">
    <location>
        <begin position="1"/>
        <end position="13"/>
    </location>
</feature>
<feature type="compositionally biased region" description="Polar residues" evidence="1">
    <location>
        <begin position="117"/>
        <end position="127"/>
    </location>
</feature>
<organism evidence="2 3">
    <name type="scientific">Anopheles albimanus</name>
    <name type="common">New world malaria mosquito</name>
    <dbReference type="NCBI Taxonomy" id="7167"/>
    <lineage>
        <taxon>Eukaryota</taxon>
        <taxon>Metazoa</taxon>
        <taxon>Ecdysozoa</taxon>
        <taxon>Arthropoda</taxon>
        <taxon>Hexapoda</taxon>
        <taxon>Insecta</taxon>
        <taxon>Pterygota</taxon>
        <taxon>Neoptera</taxon>
        <taxon>Endopterygota</taxon>
        <taxon>Diptera</taxon>
        <taxon>Nematocera</taxon>
        <taxon>Culicoidea</taxon>
        <taxon>Culicidae</taxon>
        <taxon>Anophelinae</taxon>
        <taxon>Anopheles</taxon>
    </lineage>
</organism>
<dbReference type="AlphaFoldDB" id="A0A182FGG3"/>
<keyword evidence="3" id="KW-1185">Reference proteome</keyword>
<evidence type="ECO:0000313" key="2">
    <source>
        <dbReference type="EnsemblMetazoa" id="AALB005604-PA"/>
    </source>
</evidence>
<sequence>MGSSRGIDSSASARSGHRKPVPTNRELTVSLIGAIVRFTLDIPNALVGPEEITSRQLLIWLWPIVGKLGKLIERIRPVRQQTQTESGEAAGQPPTGTRGPASGSDNAGNPHPPCSTPVPSVENNVSDVTGGPLGPMPSAGTEPTEQTPCRKVYIQRDGNYAVRETTERRGPNGTFQRVTKTISGPDVAVLMSITSQLSELPSLRNE</sequence>
<accession>A0A182FGG3</accession>
<feature type="region of interest" description="Disordered" evidence="1">
    <location>
        <begin position="79"/>
        <end position="149"/>
    </location>
</feature>
<name>A0A182FGG3_ANOAL</name>
<dbReference type="Proteomes" id="UP000069272">
    <property type="component" value="Chromosome 3L"/>
</dbReference>
<reference evidence="2" key="2">
    <citation type="submission" date="2022-08" db="UniProtKB">
        <authorList>
            <consortium name="EnsemblMetazoa"/>
        </authorList>
    </citation>
    <scope>IDENTIFICATION</scope>
    <source>
        <strain evidence="2">STECLA/ALBI9_A</strain>
    </source>
</reference>
<evidence type="ECO:0000256" key="1">
    <source>
        <dbReference type="SAM" id="MobiDB-lite"/>
    </source>
</evidence>
<dbReference type="EnsemblMetazoa" id="AALB005604-RA">
    <property type="protein sequence ID" value="AALB005604-PA"/>
    <property type="gene ID" value="AALB005604"/>
</dbReference>
<feature type="region of interest" description="Disordered" evidence="1">
    <location>
        <begin position="1"/>
        <end position="22"/>
    </location>
</feature>
<evidence type="ECO:0000313" key="3">
    <source>
        <dbReference type="Proteomes" id="UP000069272"/>
    </source>
</evidence>
<dbReference type="VEuPathDB" id="VectorBase:AALB005604"/>